<sequence>MNPPTNNLEGLVKNTPVGGSNGTDFEFQRPNPVRTIELWWGVGTDIEDAIVLRGLRVSWVNETESASVGSHDSGLSHTIINFSDGERVTQMTIRAGWRADKISFHTNKNFDYEAGGEGGEPYEQEVGNGTLLGFWGASGKDIDRLGAIFQDK</sequence>
<dbReference type="InterPro" id="IPR001229">
    <property type="entry name" value="Jacalin-like_lectin_dom"/>
</dbReference>
<reference evidence="3 4" key="1">
    <citation type="submission" date="2019-04" db="EMBL/GenBank/DDBJ databases">
        <title>Friends and foes A comparative genomics studyof 23 Aspergillus species from section Flavi.</title>
        <authorList>
            <consortium name="DOE Joint Genome Institute"/>
            <person name="Kjaerbolling I."/>
            <person name="Vesth T."/>
            <person name="Frisvad J.C."/>
            <person name="Nybo J.L."/>
            <person name="Theobald S."/>
            <person name="Kildgaard S."/>
            <person name="Isbrandt T."/>
            <person name="Kuo A."/>
            <person name="Sato A."/>
            <person name="Lyhne E.K."/>
            <person name="Kogle M.E."/>
            <person name="Wiebenga A."/>
            <person name="Kun R.S."/>
            <person name="Lubbers R.J."/>
            <person name="Makela M.R."/>
            <person name="Barry K."/>
            <person name="Chovatia M."/>
            <person name="Clum A."/>
            <person name="Daum C."/>
            <person name="Haridas S."/>
            <person name="He G."/>
            <person name="LaButti K."/>
            <person name="Lipzen A."/>
            <person name="Mondo S."/>
            <person name="Riley R."/>
            <person name="Salamov A."/>
            <person name="Simmons B.A."/>
            <person name="Magnuson J.K."/>
            <person name="Henrissat B."/>
            <person name="Mortensen U.H."/>
            <person name="Larsen T.O."/>
            <person name="Devries R.P."/>
            <person name="Grigoriev I.V."/>
            <person name="Machida M."/>
            <person name="Baker S.E."/>
            <person name="Andersen M.R."/>
        </authorList>
    </citation>
    <scope>NUCLEOTIDE SEQUENCE [LARGE SCALE GENOMIC DNA]</scope>
    <source>
        <strain evidence="3 4">IBT 29228</strain>
    </source>
</reference>
<dbReference type="OrthoDB" id="4487417at2759"/>
<dbReference type="GO" id="GO:0030246">
    <property type="term" value="F:carbohydrate binding"/>
    <property type="evidence" value="ECO:0007669"/>
    <property type="project" value="UniProtKB-KW"/>
</dbReference>
<dbReference type="Proteomes" id="UP000326198">
    <property type="component" value="Unassembled WGS sequence"/>
</dbReference>
<evidence type="ECO:0000256" key="1">
    <source>
        <dbReference type="SAM" id="MobiDB-lite"/>
    </source>
</evidence>
<proteinExistence type="predicted"/>
<gene>
    <name evidence="3" type="ORF">BDV26DRAFT_115964</name>
</gene>
<dbReference type="Gene3D" id="2.100.10.30">
    <property type="entry name" value="Jacalin-like lectin domain"/>
    <property type="match status" value="1"/>
</dbReference>
<organism evidence="3 4">
    <name type="scientific">Aspergillus bertholletiae</name>
    <dbReference type="NCBI Taxonomy" id="1226010"/>
    <lineage>
        <taxon>Eukaryota</taxon>
        <taxon>Fungi</taxon>
        <taxon>Dikarya</taxon>
        <taxon>Ascomycota</taxon>
        <taxon>Pezizomycotina</taxon>
        <taxon>Eurotiomycetes</taxon>
        <taxon>Eurotiomycetidae</taxon>
        <taxon>Eurotiales</taxon>
        <taxon>Aspergillaceae</taxon>
        <taxon>Aspergillus</taxon>
        <taxon>Aspergillus subgen. Circumdati</taxon>
    </lineage>
</organism>
<keyword evidence="3" id="KW-0430">Lectin</keyword>
<dbReference type="PROSITE" id="PS51752">
    <property type="entry name" value="JACALIN_LECTIN"/>
    <property type="match status" value="1"/>
</dbReference>
<dbReference type="InterPro" id="IPR036404">
    <property type="entry name" value="Jacalin-like_lectin_dom_sf"/>
</dbReference>
<evidence type="ECO:0000259" key="2">
    <source>
        <dbReference type="PROSITE" id="PS51752"/>
    </source>
</evidence>
<accession>A0A5N7BGR1</accession>
<evidence type="ECO:0000313" key="3">
    <source>
        <dbReference type="EMBL" id="KAE8380939.1"/>
    </source>
</evidence>
<protein>
    <submittedName>
        <fullName evidence="3">Jacalin-like lectin domain-containing protein</fullName>
    </submittedName>
</protein>
<evidence type="ECO:0000313" key="4">
    <source>
        <dbReference type="Proteomes" id="UP000326198"/>
    </source>
</evidence>
<name>A0A5N7BGR1_9EURO</name>
<keyword evidence="4" id="KW-1185">Reference proteome</keyword>
<feature type="region of interest" description="Disordered" evidence="1">
    <location>
        <begin position="1"/>
        <end position="26"/>
    </location>
</feature>
<dbReference type="Pfam" id="PF01419">
    <property type="entry name" value="Jacalin"/>
    <property type="match status" value="1"/>
</dbReference>
<dbReference type="EMBL" id="ML736176">
    <property type="protein sequence ID" value="KAE8380939.1"/>
    <property type="molecule type" value="Genomic_DNA"/>
</dbReference>
<dbReference type="SUPFAM" id="SSF51101">
    <property type="entry name" value="Mannose-binding lectins"/>
    <property type="match status" value="1"/>
</dbReference>
<dbReference type="AlphaFoldDB" id="A0A5N7BGR1"/>
<feature type="domain" description="Jacalin-type lectin" evidence="2">
    <location>
        <begin position="11"/>
        <end position="151"/>
    </location>
</feature>